<dbReference type="Pfam" id="PF03109">
    <property type="entry name" value="ABC1"/>
    <property type="match status" value="1"/>
</dbReference>
<dbReference type="EMBL" id="JALJOR010000003">
    <property type="protein sequence ID" value="KAK9819782.1"/>
    <property type="molecule type" value="Genomic_DNA"/>
</dbReference>
<dbReference type="GO" id="GO:0046467">
    <property type="term" value="P:membrane lipid biosynthetic process"/>
    <property type="evidence" value="ECO:0007669"/>
    <property type="project" value="TreeGrafter"/>
</dbReference>
<feature type="domain" description="ABC1 atypical kinase-like" evidence="5">
    <location>
        <begin position="699"/>
        <end position="945"/>
    </location>
</feature>
<feature type="region of interest" description="Disordered" evidence="3">
    <location>
        <begin position="568"/>
        <end position="603"/>
    </location>
</feature>
<evidence type="ECO:0000256" key="1">
    <source>
        <dbReference type="ARBA" id="ARBA00009670"/>
    </source>
</evidence>
<dbReference type="GO" id="GO:1901031">
    <property type="term" value="P:regulation of response to reactive oxygen species"/>
    <property type="evidence" value="ECO:0007669"/>
    <property type="project" value="TreeGrafter"/>
</dbReference>
<dbReference type="InterPro" id="IPR004147">
    <property type="entry name" value="ABC1_dom"/>
</dbReference>
<evidence type="ECO:0000259" key="5">
    <source>
        <dbReference type="Pfam" id="PF03109"/>
    </source>
</evidence>
<feature type="region of interest" description="Disordered" evidence="3">
    <location>
        <begin position="983"/>
        <end position="1003"/>
    </location>
</feature>
<evidence type="ECO:0000256" key="3">
    <source>
        <dbReference type="SAM" id="MobiDB-lite"/>
    </source>
</evidence>
<organism evidence="6 7">
    <name type="scientific">[Myrmecia] bisecta</name>
    <dbReference type="NCBI Taxonomy" id="41462"/>
    <lineage>
        <taxon>Eukaryota</taxon>
        <taxon>Viridiplantae</taxon>
        <taxon>Chlorophyta</taxon>
        <taxon>core chlorophytes</taxon>
        <taxon>Trebouxiophyceae</taxon>
        <taxon>Trebouxiales</taxon>
        <taxon>Trebouxiaceae</taxon>
        <taxon>Myrmecia</taxon>
    </lineage>
</organism>
<feature type="compositionally biased region" description="Polar residues" evidence="3">
    <location>
        <begin position="569"/>
        <end position="584"/>
    </location>
</feature>
<name>A0AAW1QEK1_9CHLO</name>
<dbReference type="CDD" id="cd05121">
    <property type="entry name" value="ABC1_ADCK3-like"/>
    <property type="match status" value="1"/>
</dbReference>
<dbReference type="Proteomes" id="UP001489004">
    <property type="component" value="Unassembled WGS sequence"/>
</dbReference>
<evidence type="ECO:0000256" key="4">
    <source>
        <dbReference type="SAM" id="Phobius"/>
    </source>
</evidence>
<keyword evidence="4" id="KW-0472">Membrane</keyword>
<protein>
    <recommendedName>
        <fullName evidence="5">ABC1 atypical kinase-like domain-containing protein</fullName>
    </recommendedName>
</protein>
<dbReference type="PANTHER" id="PTHR10566">
    <property type="entry name" value="CHAPERONE-ACTIVITY OF BC1 COMPLEX CABC1 -RELATED"/>
    <property type="match status" value="1"/>
</dbReference>
<feature type="coiled-coil region" evidence="2">
    <location>
        <begin position="266"/>
        <end position="311"/>
    </location>
</feature>
<gene>
    <name evidence="6" type="ORF">WJX72_002278</name>
</gene>
<proteinExistence type="inferred from homology"/>
<feature type="region of interest" description="Disordered" evidence="3">
    <location>
        <begin position="505"/>
        <end position="528"/>
    </location>
</feature>
<dbReference type="AlphaFoldDB" id="A0AAW1QEK1"/>
<keyword evidence="4" id="KW-1133">Transmembrane helix</keyword>
<keyword evidence="4" id="KW-0812">Transmembrane</keyword>
<reference evidence="6 7" key="1">
    <citation type="journal article" date="2024" name="Nat. Commun.">
        <title>Phylogenomics reveals the evolutionary origins of lichenization in chlorophyte algae.</title>
        <authorList>
            <person name="Puginier C."/>
            <person name="Libourel C."/>
            <person name="Otte J."/>
            <person name="Skaloud P."/>
            <person name="Haon M."/>
            <person name="Grisel S."/>
            <person name="Petersen M."/>
            <person name="Berrin J.G."/>
            <person name="Delaux P.M."/>
            <person name="Dal Grande F."/>
            <person name="Keller J."/>
        </authorList>
    </citation>
    <scope>NUCLEOTIDE SEQUENCE [LARGE SCALE GENOMIC DNA]</scope>
    <source>
        <strain evidence="6 7">SAG 2043</strain>
    </source>
</reference>
<dbReference type="InterPro" id="IPR011009">
    <property type="entry name" value="Kinase-like_dom_sf"/>
</dbReference>
<accession>A0AAW1QEK1</accession>
<keyword evidence="2" id="KW-0175">Coiled coil</keyword>
<dbReference type="GO" id="GO:0016020">
    <property type="term" value="C:membrane"/>
    <property type="evidence" value="ECO:0007669"/>
    <property type="project" value="GOC"/>
</dbReference>
<comment type="caution">
    <text evidence="6">The sequence shown here is derived from an EMBL/GenBank/DDBJ whole genome shotgun (WGS) entry which is preliminary data.</text>
</comment>
<evidence type="ECO:0000256" key="2">
    <source>
        <dbReference type="SAM" id="Coils"/>
    </source>
</evidence>
<sequence>MASERVPDHVYVYVYVMGSTGSTRFGAVILSPGFRNIVLVKAADSPWSLPHGDPKGTFEQEQQAAISVATAQTGLADIADRFHKEFIEAEVVPDSGITARLFIATDVQEASLSPAENADEPLKDWLNSHIGLRSSTVPCFPAAYLDALQYRPGCWKGKAPRQILTDWASEHKLPAVCYARHDMVEQATQRTQYIASCILSHTGVQVTPEMWYHTAEEAEENAALFAIIYIEGGFDTASRFVSIAAAGDQPFPNKAKMIGESKQYAREILDRRLRSVQERKTELSTEFNMRKRALEREITKLKQQHKAIAGSGPAADRAVAALLAAEREQNGATMRMVALDVPTTTAQLQPVQVQPVEGSAPPAKKRKVQAIVPPAGNPIQALKQLCDKQRWRQAQYLFSTHRPFCSVVKCAAGSGRFQKARPFGKGIVLPGRASRAVLHEALSSDEIATKAQQNGAGVVHHTANGVSQNGTGNGSGKVLLNGNALVEKVNYSTINGTGQHVAYSSNGATQSGNGNGAARNGNGNGHSAAELDTLAEKAAVRVADRLTNTQNLAVAAPAEDLVLAERRASQNGASAGPSTSSNGSEPARPTATPSTPKTPYVAPGGGRWSNFKKFSVWQRTFQIWSFAITFFFKYWQIGRKGTYGKLGMTEARVSQRKSELAGWLREGLVKLGPTFIKIGQQFSTRVDVLAPEFVKELEKLQDNVPAFDSDAAVAIVEQGIGRPIGEVFESFERTPIAAASLGQVHRARLNGEQVVVKVQRPGLKELFDIDLKNVRVLAQWLQAVDPKSDGAARDWVAIYDECSRILYEEIDYTLEGRNAERFRTNFSAADWLKVPKVNWQYTTAQVLTMEYVPGIKINQVAKLEELGIDRKRLARLAVESYLQQLLTYGFFHADPHPGNISVDPAGGGRLIYYDFGMMGTIPSDVRSGLLELFYGVYQKDPDRCIDALITMGVLVPGSDRTAVRRTAEFFLNSFQERLNAQKEAAARDPGYGNSFKPQATKEDRKAKRKEILANIGEDLLQASADKPFRFPATFTFVVRSFTVLDGIGKGLDPRFDISEIAAPYARDLLLEAKPQFAKLQQDLGKRFANQNRAVQNLFRGPNMIEDVASTMAQLTRGDIKLRVRALEAERALNRVQVMQKVMTNAVVASMLVNMGTMLSLSGKRLASSASWVGAGVFGLMLLVNWLKVKNLERKEAALLAV</sequence>
<keyword evidence="7" id="KW-1185">Reference proteome</keyword>
<dbReference type="InterPro" id="IPR050154">
    <property type="entry name" value="UbiB_kinase"/>
</dbReference>
<comment type="similarity">
    <text evidence="1">Belongs to the protein kinase superfamily. ADCK protein kinase family.</text>
</comment>
<evidence type="ECO:0000313" key="7">
    <source>
        <dbReference type="Proteomes" id="UP001489004"/>
    </source>
</evidence>
<feature type="transmembrane region" description="Helical" evidence="4">
    <location>
        <begin position="1168"/>
        <end position="1186"/>
    </location>
</feature>
<evidence type="ECO:0000313" key="6">
    <source>
        <dbReference type="EMBL" id="KAK9819782.1"/>
    </source>
</evidence>
<dbReference type="PANTHER" id="PTHR10566:SF115">
    <property type="entry name" value="PROTEIN ACTIVITY OF BC1 COMPLEX KINASE 8, CHLOROPLASTIC"/>
    <property type="match status" value="1"/>
</dbReference>
<dbReference type="SUPFAM" id="SSF56112">
    <property type="entry name" value="Protein kinase-like (PK-like)"/>
    <property type="match status" value="1"/>
</dbReference>